<feature type="compositionally biased region" description="Basic and acidic residues" evidence="1">
    <location>
        <begin position="401"/>
        <end position="410"/>
    </location>
</feature>
<evidence type="ECO:0000256" key="1">
    <source>
        <dbReference type="SAM" id="MobiDB-lite"/>
    </source>
</evidence>
<evidence type="ECO:0000259" key="3">
    <source>
        <dbReference type="Pfam" id="PF01683"/>
    </source>
</evidence>
<reference evidence="5" key="1">
    <citation type="submission" date="2025-08" db="UniProtKB">
        <authorList>
            <consortium name="RefSeq"/>
        </authorList>
    </citation>
    <scope>IDENTIFICATION</scope>
    <source>
        <tissue evidence="5">Whole sample</tissue>
    </source>
</reference>
<evidence type="ECO:0000256" key="2">
    <source>
        <dbReference type="SAM" id="Phobius"/>
    </source>
</evidence>
<proteinExistence type="predicted"/>
<name>A0A8B8AZ37_CRAVI</name>
<keyword evidence="2" id="KW-0812">Transmembrane</keyword>
<sequence length="471" mass="53568">MATLLRIQYPYCDKDCLNLVSAFVLVWIIQNIQCTNYVATFHCFRERHCEFTATDIIQGGYSIEREEFNMLDLCGDDSGNRRINEKCYLQEQCTGTENENNYRFVSQESKVCSCDDQFELIGGKCLKGERRLFEPCKNDLQCNGTVNAGTCRKVSRHSFCFCNEGHIEYQGRCVKVTRRLNESCEAHLQCNGSKHAGVCGENKTCTCDEGFIKIKKECLLGNLSLGQSCEDDIQCKGTENAGRCLNSECFCEEGFVLQRLKCYPASRRLNESCEVHLQCNGSRNAGVCGENKTCTCDKGFIKLQEECITEGSSYWIMETEKQLLLVVGGLFIIVVALLIAVLVEQKKRSEKSSQMEPARKQENSYEEEIDEEIIPTQAVRMQKVSASYYSEPIEPNYNNLHQKEDDKESRSGNVYDRAQPTHSNRNDEFQTDSSLYNHLHDKPFQLSADIYDKPEGIPMSSLSTNQNNTKL</sequence>
<dbReference type="PANTHER" id="PTHR39069">
    <property type="entry name" value="ECDYSONE-INDUCIBLE GENE E1, ISOFORM A"/>
    <property type="match status" value="1"/>
</dbReference>
<keyword evidence="2" id="KW-0472">Membrane</keyword>
<dbReference type="Proteomes" id="UP000694844">
    <property type="component" value="Chromosome 8"/>
</dbReference>
<gene>
    <name evidence="5" type="primary">LOC111106161</name>
</gene>
<evidence type="ECO:0000313" key="5">
    <source>
        <dbReference type="RefSeq" id="XP_022296422.1"/>
    </source>
</evidence>
<keyword evidence="2" id="KW-1133">Transmembrane helix</keyword>
<dbReference type="KEGG" id="cvn:111106161"/>
<dbReference type="PANTHER" id="PTHR39069:SF8">
    <property type="entry name" value="FI17111P1"/>
    <property type="match status" value="1"/>
</dbReference>
<protein>
    <submittedName>
        <fullName evidence="5">Tenascin-like</fullName>
    </submittedName>
</protein>
<dbReference type="GeneID" id="111106161"/>
<accession>A0A8B8AZ37</accession>
<keyword evidence="4" id="KW-1185">Reference proteome</keyword>
<dbReference type="AlphaFoldDB" id="A0A8B8AZ37"/>
<organism evidence="4 5">
    <name type="scientific">Crassostrea virginica</name>
    <name type="common">Eastern oyster</name>
    <dbReference type="NCBI Taxonomy" id="6565"/>
    <lineage>
        <taxon>Eukaryota</taxon>
        <taxon>Metazoa</taxon>
        <taxon>Spiralia</taxon>
        <taxon>Lophotrochozoa</taxon>
        <taxon>Mollusca</taxon>
        <taxon>Bivalvia</taxon>
        <taxon>Autobranchia</taxon>
        <taxon>Pteriomorphia</taxon>
        <taxon>Ostreida</taxon>
        <taxon>Ostreoidea</taxon>
        <taxon>Ostreidae</taxon>
        <taxon>Crassostrea</taxon>
    </lineage>
</organism>
<feature type="transmembrane region" description="Helical" evidence="2">
    <location>
        <begin position="323"/>
        <end position="343"/>
    </location>
</feature>
<feature type="region of interest" description="Disordered" evidence="1">
    <location>
        <begin position="350"/>
        <end position="371"/>
    </location>
</feature>
<feature type="domain" description="EB" evidence="3">
    <location>
        <begin position="162"/>
        <end position="218"/>
    </location>
</feature>
<dbReference type="OrthoDB" id="6209863at2759"/>
<dbReference type="Pfam" id="PF01683">
    <property type="entry name" value="EB"/>
    <property type="match status" value="1"/>
</dbReference>
<dbReference type="RefSeq" id="XP_022296422.1">
    <property type="nucleotide sequence ID" value="XM_022440714.1"/>
</dbReference>
<evidence type="ECO:0000313" key="4">
    <source>
        <dbReference type="Proteomes" id="UP000694844"/>
    </source>
</evidence>
<dbReference type="InterPro" id="IPR006149">
    <property type="entry name" value="EB_dom"/>
</dbReference>
<feature type="compositionally biased region" description="Basic and acidic residues" evidence="1">
    <location>
        <begin position="350"/>
        <end position="363"/>
    </location>
</feature>
<feature type="region of interest" description="Disordered" evidence="1">
    <location>
        <begin position="392"/>
        <end position="429"/>
    </location>
</feature>